<dbReference type="HOGENOM" id="CLU_2386223_0_0_1"/>
<dbReference type="Proteomes" id="UP000030751">
    <property type="component" value="Unassembled WGS sequence"/>
</dbReference>
<dbReference type="AlphaFoldDB" id="W9NA58"/>
<organism evidence="1">
    <name type="scientific">Fusarium oxysporum f. sp. pisi HDV247</name>
    <dbReference type="NCBI Taxonomy" id="1080344"/>
    <lineage>
        <taxon>Eukaryota</taxon>
        <taxon>Fungi</taxon>
        <taxon>Dikarya</taxon>
        <taxon>Ascomycota</taxon>
        <taxon>Pezizomycotina</taxon>
        <taxon>Sordariomycetes</taxon>
        <taxon>Hypocreomycetidae</taxon>
        <taxon>Hypocreales</taxon>
        <taxon>Nectriaceae</taxon>
        <taxon>Fusarium</taxon>
        <taxon>Fusarium oxysporum species complex</taxon>
    </lineage>
</organism>
<protein>
    <submittedName>
        <fullName evidence="1">Uncharacterized protein</fullName>
    </submittedName>
</protein>
<sequence length="94" mass="10424">MAVGRYKSHIVTSWDLPGRVYRLTAGGANTLHKTKIPPVSKADRTLVRHSLALESTYLGTITSFRMLVTNKEGDPVPMAHEVSVAQPKFAVRHR</sequence>
<reference evidence="1" key="2">
    <citation type="submission" date="2012-05" db="EMBL/GenBank/DDBJ databases">
        <title>Annotation of the Genome Sequence of Fusarium oxysporum HDV247.</title>
        <authorList>
            <consortium name="The Broad Institute Genomics Platform"/>
            <person name="Ma L.-J."/>
            <person name="Corby-Kistler H."/>
            <person name="Broz K."/>
            <person name="Gale L.R."/>
            <person name="Jonkers W."/>
            <person name="O'Donnell K."/>
            <person name="Ploetz R."/>
            <person name="Steinberg C."/>
            <person name="Schwartz D.C."/>
            <person name="VanEtten H."/>
            <person name="Zhou S."/>
            <person name="Young S.K."/>
            <person name="Zeng Q."/>
            <person name="Gargeya S."/>
            <person name="Fitzgerald M."/>
            <person name="Abouelleil A."/>
            <person name="Alvarado L."/>
            <person name="Chapman S.B."/>
            <person name="Gainer-Dewar J."/>
            <person name="Goldberg J."/>
            <person name="Griggs A."/>
            <person name="Gujja S."/>
            <person name="Hansen M."/>
            <person name="Howarth C."/>
            <person name="Imamovic A."/>
            <person name="Ireland A."/>
            <person name="Larimer J."/>
            <person name="McCowan C."/>
            <person name="Murphy C."/>
            <person name="Pearson M."/>
            <person name="Poon T.W."/>
            <person name="Priest M."/>
            <person name="Roberts A."/>
            <person name="Saif S."/>
            <person name="Shea T."/>
            <person name="Sykes S."/>
            <person name="Wortman J."/>
            <person name="Nusbaum C."/>
            <person name="Birren B."/>
        </authorList>
    </citation>
    <scope>NUCLEOTIDE SEQUENCE</scope>
    <source>
        <strain evidence="1">HDV247</strain>
    </source>
</reference>
<dbReference type="EMBL" id="JH651104">
    <property type="protein sequence ID" value="EXA29529.1"/>
    <property type="molecule type" value="Genomic_DNA"/>
</dbReference>
<accession>W9NA58</accession>
<reference evidence="1" key="1">
    <citation type="submission" date="2011-10" db="EMBL/GenBank/DDBJ databases">
        <title>The Genome Sequence of Fusarium oxysporum HDV247.</title>
        <authorList>
            <consortium name="The Broad Institute Genome Sequencing Platform"/>
            <person name="Ma L.-J."/>
            <person name="Gale L.R."/>
            <person name="Schwartz D.C."/>
            <person name="Zhou S."/>
            <person name="Corby-Kistler H."/>
            <person name="Young S.K."/>
            <person name="Zeng Q."/>
            <person name="Gargeya S."/>
            <person name="Fitzgerald M."/>
            <person name="Haas B."/>
            <person name="Abouelleil A."/>
            <person name="Alvarado L."/>
            <person name="Arachchi H.M."/>
            <person name="Berlin A."/>
            <person name="Brown A."/>
            <person name="Chapman S.B."/>
            <person name="Chen Z."/>
            <person name="Dunbar C."/>
            <person name="Freedman E."/>
            <person name="Gearin G."/>
            <person name="Goldberg J."/>
            <person name="Griggs A."/>
            <person name="Gujja S."/>
            <person name="Heiman D."/>
            <person name="Howarth C."/>
            <person name="Larson L."/>
            <person name="Lui A."/>
            <person name="MacDonald P.J.P."/>
            <person name="Montmayeur A."/>
            <person name="Murphy C."/>
            <person name="Neiman D."/>
            <person name="Pearson M."/>
            <person name="Priest M."/>
            <person name="Roberts A."/>
            <person name="Saif S."/>
            <person name="Shea T."/>
            <person name="Shenoy N."/>
            <person name="Sisk P."/>
            <person name="Stolte C."/>
            <person name="Sykes S."/>
            <person name="Wortman J."/>
            <person name="Nusbaum C."/>
            <person name="Birren B."/>
        </authorList>
    </citation>
    <scope>NUCLEOTIDE SEQUENCE [LARGE SCALE GENOMIC DNA]</scope>
    <source>
        <strain evidence="1">HDV247</strain>
    </source>
</reference>
<gene>
    <name evidence="1" type="ORF">FOVG_18994</name>
</gene>
<name>W9NA58_FUSOX</name>
<evidence type="ECO:0000313" key="1">
    <source>
        <dbReference type="EMBL" id="EXA29529.1"/>
    </source>
</evidence>
<proteinExistence type="predicted"/>